<evidence type="ECO:0000313" key="1">
    <source>
        <dbReference type="EMBL" id="CAH1998770.1"/>
    </source>
</evidence>
<gene>
    <name evidence="1" type="ORF">ACAOBT_LOCUS24564</name>
</gene>
<comment type="caution">
    <text evidence="1">The sequence shown here is derived from an EMBL/GenBank/DDBJ whole genome shotgun (WGS) entry which is preliminary data.</text>
</comment>
<dbReference type="AlphaFoldDB" id="A0A9P0LQ13"/>
<accession>A0A9P0LQ13</accession>
<dbReference type="EMBL" id="CAKOFQ010007340">
    <property type="protein sequence ID" value="CAH1998770.1"/>
    <property type="molecule type" value="Genomic_DNA"/>
</dbReference>
<name>A0A9P0LQ13_ACAOB</name>
<dbReference type="Proteomes" id="UP001152888">
    <property type="component" value="Unassembled WGS sequence"/>
</dbReference>
<keyword evidence="2" id="KW-1185">Reference proteome</keyword>
<protein>
    <submittedName>
        <fullName evidence="1">Uncharacterized protein</fullName>
    </submittedName>
</protein>
<organism evidence="1 2">
    <name type="scientific">Acanthoscelides obtectus</name>
    <name type="common">Bean weevil</name>
    <name type="synonym">Bruchus obtectus</name>
    <dbReference type="NCBI Taxonomy" id="200917"/>
    <lineage>
        <taxon>Eukaryota</taxon>
        <taxon>Metazoa</taxon>
        <taxon>Ecdysozoa</taxon>
        <taxon>Arthropoda</taxon>
        <taxon>Hexapoda</taxon>
        <taxon>Insecta</taxon>
        <taxon>Pterygota</taxon>
        <taxon>Neoptera</taxon>
        <taxon>Endopterygota</taxon>
        <taxon>Coleoptera</taxon>
        <taxon>Polyphaga</taxon>
        <taxon>Cucujiformia</taxon>
        <taxon>Chrysomeloidea</taxon>
        <taxon>Chrysomelidae</taxon>
        <taxon>Bruchinae</taxon>
        <taxon>Bruchini</taxon>
        <taxon>Acanthoscelides</taxon>
    </lineage>
</organism>
<evidence type="ECO:0000313" key="2">
    <source>
        <dbReference type="Proteomes" id="UP001152888"/>
    </source>
</evidence>
<proteinExistence type="predicted"/>
<sequence>MLGSSSEELLKFLENLYSARTYADTLLTEPISPHAVSTESSPTYGVVEYVGENYSFPSWRKPLFQQLPYGIQLCVFKPCHH</sequence>
<reference evidence="1" key="1">
    <citation type="submission" date="2022-03" db="EMBL/GenBank/DDBJ databases">
        <authorList>
            <person name="Sayadi A."/>
        </authorList>
    </citation>
    <scope>NUCLEOTIDE SEQUENCE</scope>
</reference>